<proteinExistence type="predicted"/>
<evidence type="ECO:0000313" key="1">
    <source>
        <dbReference type="EMBL" id="MFK9094316.1"/>
    </source>
</evidence>
<dbReference type="Proteomes" id="UP001623041">
    <property type="component" value="Unassembled WGS sequence"/>
</dbReference>
<comment type="caution">
    <text evidence="1">The sequence shown here is derived from an EMBL/GenBank/DDBJ whole genome shotgun (WGS) entry which is preliminary data.</text>
</comment>
<name>A0ABW8RLM7_9BACI</name>
<organism evidence="1 2">
    <name type="scientific">Bacillus salipaludis</name>
    <dbReference type="NCBI Taxonomy" id="2547811"/>
    <lineage>
        <taxon>Bacteria</taxon>
        <taxon>Bacillati</taxon>
        <taxon>Bacillota</taxon>
        <taxon>Bacilli</taxon>
        <taxon>Bacillales</taxon>
        <taxon>Bacillaceae</taxon>
        <taxon>Bacillus</taxon>
    </lineage>
</organism>
<dbReference type="EMBL" id="JBJHQH010000022">
    <property type="protein sequence ID" value="MFK9094316.1"/>
    <property type="molecule type" value="Genomic_DNA"/>
</dbReference>
<reference evidence="1 2" key="1">
    <citation type="submission" date="2024-11" db="EMBL/GenBank/DDBJ databases">
        <authorList>
            <person name="Lucas J.A."/>
        </authorList>
    </citation>
    <scope>NUCLEOTIDE SEQUENCE [LARGE SCALE GENOMIC DNA]</scope>
    <source>
        <strain evidence="1 2">Z 5.4</strain>
    </source>
</reference>
<gene>
    <name evidence="1" type="ORF">ACJEBI_22940</name>
</gene>
<keyword evidence="2" id="KW-1185">Reference proteome</keyword>
<dbReference type="RefSeq" id="WP_406582790.1">
    <property type="nucleotide sequence ID" value="NZ_JBJHQH010000022.1"/>
</dbReference>
<accession>A0ABW8RLM7</accession>
<protein>
    <submittedName>
        <fullName evidence="1">Uncharacterized protein</fullName>
    </submittedName>
</protein>
<evidence type="ECO:0000313" key="2">
    <source>
        <dbReference type="Proteomes" id="UP001623041"/>
    </source>
</evidence>
<sequence length="59" mass="6599">MALIIVALLIASKSYFNNKEIATTSDRCYEAGGQPVVEMTSLALHYSFSCQKYNESKFD</sequence>